<evidence type="ECO:0000256" key="3">
    <source>
        <dbReference type="ARBA" id="ARBA00029447"/>
    </source>
</evidence>
<dbReference type="PANTHER" id="PTHR43531:SF11">
    <property type="entry name" value="METHYL-ACCEPTING CHEMOTAXIS PROTEIN 3"/>
    <property type="match status" value="1"/>
</dbReference>
<dbReference type="FunFam" id="1.10.287.950:FF:000001">
    <property type="entry name" value="Methyl-accepting chemotaxis sensory transducer"/>
    <property type="match status" value="1"/>
</dbReference>
<organism evidence="9 10">
    <name type="scientific">Rhodobacter aestuarii</name>
    <dbReference type="NCBI Taxonomy" id="453582"/>
    <lineage>
        <taxon>Bacteria</taxon>
        <taxon>Pseudomonadati</taxon>
        <taxon>Pseudomonadota</taxon>
        <taxon>Alphaproteobacteria</taxon>
        <taxon>Rhodobacterales</taxon>
        <taxon>Rhodobacter group</taxon>
        <taxon>Rhodobacter</taxon>
    </lineage>
</organism>
<keyword evidence="6" id="KW-1133">Transmembrane helix</keyword>
<dbReference type="SUPFAM" id="SSF58104">
    <property type="entry name" value="Methyl-accepting chemotaxis protein (MCP) signaling domain"/>
    <property type="match status" value="1"/>
</dbReference>
<dbReference type="CDD" id="cd11386">
    <property type="entry name" value="MCP_signal"/>
    <property type="match status" value="1"/>
</dbReference>
<evidence type="ECO:0000256" key="2">
    <source>
        <dbReference type="ARBA" id="ARBA00022500"/>
    </source>
</evidence>
<dbReference type="Gene3D" id="6.10.340.10">
    <property type="match status" value="1"/>
</dbReference>
<feature type="domain" description="Methyl-accepting transducer" evidence="7">
    <location>
        <begin position="659"/>
        <end position="888"/>
    </location>
</feature>
<evidence type="ECO:0000256" key="6">
    <source>
        <dbReference type="SAM" id="Phobius"/>
    </source>
</evidence>
<dbReference type="InterPro" id="IPR051310">
    <property type="entry name" value="MCP_chemotaxis"/>
</dbReference>
<protein>
    <submittedName>
        <fullName evidence="9">Methyl-accepting chemotaxis protein</fullName>
    </submittedName>
</protein>
<gene>
    <name evidence="9" type="ORF">SAMN05421580_1056</name>
</gene>
<feature type="domain" description="HAMP" evidence="8">
    <location>
        <begin position="485"/>
        <end position="538"/>
    </location>
</feature>
<name>A0A1N7LZG2_9RHOB</name>
<dbReference type="InterPro" id="IPR004089">
    <property type="entry name" value="MCPsignal_dom"/>
</dbReference>
<keyword evidence="6" id="KW-0812">Transmembrane</keyword>
<keyword evidence="6" id="KW-0472">Membrane</keyword>
<feature type="transmembrane region" description="Helical" evidence="6">
    <location>
        <begin position="465"/>
        <end position="484"/>
    </location>
</feature>
<evidence type="ECO:0000256" key="1">
    <source>
        <dbReference type="ARBA" id="ARBA00004370"/>
    </source>
</evidence>
<dbReference type="SMART" id="SM00283">
    <property type="entry name" value="MA"/>
    <property type="match status" value="1"/>
</dbReference>
<keyword evidence="4" id="KW-0807">Transducer</keyword>
<dbReference type="Pfam" id="PF00672">
    <property type="entry name" value="HAMP"/>
    <property type="match status" value="1"/>
</dbReference>
<accession>A0A1N7LZG2</accession>
<dbReference type="Pfam" id="PF00015">
    <property type="entry name" value="MCPsignal"/>
    <property type="match status" value="1"/>
</dbReference>
<keyword evidence="2" id="KW-0145">Chemotaxis</keyword>
<dbReference type="InterPro" id="IPR003660">
    <property type="entry name" value="HAMP_dom"/>
</dbReference>
<dbReference type="RefSeq" id="WP_076484545.1">
    <property type="nucleotide sequence ID" value="NZ_FTOG01000005.1"/>
</dbReference>
<proteinExistence type="inferred from homology"/>
<evidence type="ECO:0000256" key="5">
    <source>
        <dbReference type="SAM" id="MobiDB-lite"/>
    </source>
</evidence>
<dbReference type="AlphaFoldDB" id="A0A1N7LZG2"/>
<dbReference type="SMART" id="SM00304">
    <property type="entry name" value="HAMP"/>
    <property type="match status" value="3"/>
</dbReference>
<evidence type="ECO:0000259" key="7">
    <source>
        <dbReference type="PROSITE" id="PS50111"/>
    </source>
</evidence>
<dbReference type="PROSITE" id="PS50111">
    <property type="entry name" value="CHEMOTAXIS_TRANSDUC_2"/>
    <property type="match status" value="1"/>
</dbReference>
<dbReference type="EMBL" id="FTOG01000005">
    <property type="protein sequence ID" value="SIS79208.1"/>
    <property type="molecule type" value="Genomic_DNA"/>
</dbReference>
<comment type="subcellular location">
    <subcellularLocation>
        <location evidence="1">Membrane</location>
    </subcellularLocation>
</comment>
<evidence type="ECO:0000313" key="9">
    <source>
        <dbReference type="EMBL" id="SIS79208.1"/>
    </source>
</evidence>
<dbReference type="PROSITE" id="PS50885">
    <property type="entry name" value="HAMP"/>
    <property type="match status" value="2"/>
</dbReference>
<reference evidence="10" key="1">
    <citation type="submission" date="2017-01" db="EMBL/GenBank/DDBJ databases">
        <authorList>
            <person name="Varghese N."/>
            <person name="Submissions S."/>
        </authorList>
    </citation>
    <scope>NUCLEOTIDE SEQUENCE [LARGE SCALE GENOMIC DNA]</scope>
    <source>
        <strain evidence="10">DSM 19945</strain>
    </source>
</reference>
<dbReference type="STRING" id="453582.SAMN05421580_1056"/>
<feature type="region of interest" description="Disordered" evidence="5">
    <location>
        <begin position="571"/>
        <end position="604"/>
    </location>
</feature>
<dbReference type="Proteomes" id="UP000186221">
    <property type="component" value="Unassembled WGS sequence"/>
</dbReference>
<evidence type="ECO:0000313" key="10">
    <source>
        <dbReference type="Proteomes" id="UP000186221"/>
    </source>
</evidence>
<dbReference type="SUPFAM" id="SSF158472">
    <property type="entry name" value="HAMP domain-like"/>
    <property type="match status" value="1"/>
</dbReference>
<evidence type="ECO:0000256" key="4">
    <source>
        <dbReference type="PROSITE-ProRule" id="PRU00284"/>
    </source>
</evidence>
<keyword evidence="10" id="KW-1185">Reference proteome</keyword>
<feature type="domain" description="HAMP" evidence="8">
    <location>
        <begin position="602"/>
        <end position="654"/>
    </location>
</feature>
<dbReference type="Gene3D" id="1.10.287.950">
    <property type="entry name" value="Methyl-accepting chemotaxis protein"/>
    <property type="match status" value="1"/>
</dbReference>
<comment type="similarity">
    <text evidence="3">Belongs to the methyl-accepting chemotaxis (MCP) protein family.</text>
</comment>
<dbReference type="GO" id="GO:0007165">
    <property type="term" value="P:signal transduction"/>
    <property type="evidence" value="ECO:0007669"/>
    <property type="project" value="UniProtKB-KW"/>
</dbReference>
<evidence type="ECO:0000259" key="8">
    <source>
        <dbReference type="PROSITE" id="PS50885"/>
    </source>
</evidence>
<dbReference type="GO" id="GO:0016020">
    <property type="term" value="C:membrane"/>
    <property type="evidence" value="ECO:0007669"/>
    <property type="project" value="UniProtKB-SubCell"/>
</dbReference>
<sequence>MIRQAKQLFASVGAKIVAIVVALVATTAVAVVVSLNVFSSTDKVVRNLADDEVPLLRATSQLSTVAGDLSQDMIDILSAESAAALDAPDAAAAEHFTALSEVLSKSGDAELAMLGRTVDAARSGVDKLIDERRAMFDATAQTDAAVAQLFKANTEVSERLLDVTDDAYFDMVMGGEAAVRSVSSTLDRLVDEDFNALSDALSLRVEVNVMIGNVLALSPGLDAAGRAAIFEGIASSESRMRDKILRIHGTSALAGLRADLEQLADTAKEVASLRSTAIGRQRREMQDLVGRLEFELGKLVDDQAFELTLHAMGAGLSNEAAINQLMTRDVEPLILAARVEARVRDLVSSALRLALTRSETAFAKESVAVEAARTALSDMVSRVPEALGTKLNDLLALTEANAVLPTAHLAEIKASAAADETFAAANSTLATIDSAAQNAASAVLARIEAASGTVRARTGASIQTMLAMGALAALIALAAPWLAWVTIVRPLKRAAGATSRLAEGDLAAVEGMQAGPGEIGGLIGALLVFRDGLRDKARLEEEEKRQAAAALAREQAEHEAETARQAEALERERAERARADEERAERARVREAAEAERAAQMREQQEVVSSLAEGLRAMSGGDLTAKITTAFPEAYEGLRRDFNEAVDRMAETLASIVQSTSVVETEAGSLNTASSELGRRTETQAASLEETAAAMNEMASSVQQSVAGAQEAAKAVVQTRDTTATGRDVVRQTLQAMNDIAQSSEQISRITSVIDDIAFQTNLLALNAGVEAARAGESGRGFAVVASEVRALAQRSSEAAKEIAELIETSVRQVTSGVQLASRSDTALGQIEDLVGKLDGLLEAIASAATEQSAGISEVTAAVNQLDQVTQHNAAMFEENSAATQGLLAEAQSLRALSAVFRIMQAGAQETVHSYGDAPQEDAFRDAS</sequence>
<dbReference type="PANTHER" id="PTHR43531">
    <property type="entry name" value="PROTEIN ICFG"/>
    <property type="match status" value="1"/>
</dbReference>
<feature type="transmembrane region" description="Helical" evidence="6">
    <location>
        <begin position="12"/>
        <end position="38"/>
    </location>
</feature>
<dbReference type="GO" id="GO:0006935">
    <property type="term" value="P:chemotaxis"/>
    <property type="evidence" value="ECO:0007669"/>
    <property type="project" value="UniProtKB-KW"/>
</dbReference>